<gene>
    <name evidence="2" type="ORF">PVK06_047256</name>
</gene>
<evidence type="ECO:0000256" key="1">
    <source>
        <dbReference type="SAM" id="MobiDB-lite"/>
    </source>
</evidence>
<evidence type="ECO:0000313" key="2">
    <source>
        <dbReference type="EMBL" id="KAK5771081.1"/>
    </source>
</evidence>
<name>A0ABR0MCW3_GOSAR</name>
<protein>
    <submittedName>
        <fullName evidence="2">Uncharacterized protein</fullName>
    </submittedName>
</protein>
<dbReference type="EMBL" id="JARKNE010000013">
    <property type="protein sequence ID" value="KAK5771081.1"/>
    <property type="molecule type" value="Genomic_DNA"/>
</dbReference>
<sequence length="89" mass="10596">MRKIQDRVLSSKEKQKRDQSKRKGKSNEELRREDKVMNLSLSDSDISNRRNVILRKAKQTWEIGKKLGLSVRGDERDLIEDIMRLEEQQ</sequence>
<organism evidence="2 3">
    <name type="scientific">Gossypium arboreum</name>
    <name type="common">Tree cotton</name>
    <name type="synonym">Gossypium nanking</name>
    <dbReference type="NCBI Taxonomy" id="29729"/>
    <lineage>
        <taxon>Eukaryota</taxon>
        <taxon>Viridiplantae</taxon>
        <taxon>Streptophyta</taxon>
        <taxon>Embryophyta</taxon>
        <taxon>Tracheophyta</taxon>
        <taxon>Spermatophyta</taxon>
        <taxon>Magnoliopsida</taxon>
        <taxon>eudicotyledons</taxon>
        <taxon>Gunneridae</taxon>
        <taxon>Pentapetalae</taxon>
        <taxon>rosids</taxon>
        <taxon>malvids</taxon>
        <taxon>Malvales</taxon>
        <taxon>Malvaceae</taxon>
        <taxon>Malvoideae</taxon>
        <taxon>Gossypium</taxon>
    </lineage>
</organism>
<dbReference type="Proteomes" id="UP001358586">
    <property type="component" value="Chromosome 13"/>
</dbReference>
<feature type="compositionally biased region" description="Basic and acidic residues" evidence="1">
    <location>
        <begin position="1"/>
        <end position="18"/>
    </location>
</feature>
<proteinExistence type="predicted"/>
<comment type="caution">
    <text evidence="2">The sequence shown here is derived from an EMBL/GenBank/DDBJ whole genome shotgun (WGS) entry which is preliminary data.</text>
</comment>
<feature type="compositionally biased region" description="Basic and acidic residues" evidence="1">
    <location>
        <begin position="25"/>
        <end position="35"/>
    </location>
</feature>
<feature type="region of interest" description="Disordered" evidence="1">
    <location>
        <begin position="1"/>
        <end position="35"/>
    </location>
</feature>
<reference evidence="2 3" key="1">
    <citation type="submission" date="2023-03" db="EMBL/GenBank/DDBJ databases">
        <title>WGS of Gossypium arboreum.</title>
        <authorList>
            <person name="Yu D."/>
        </authorList>
    </citation>
    <scope>NUCLEOTIDE SEQUENCE [LARGE SCALE GENOMIC DNA]</scope>
    <source>
        <tissue evidence="2">Leaf</tissue>
    </source>
</reference>
<accession>A0ABR0MCW3</accession>
<evidence type="ECO:0000313" key="3">
    <source>
        <dbReference type="Proteomes" id="UP001358586"/>
    </source>
</evidence>
<keyword evidence="3" id="KW-1185">Reference proteome</keyword>